<keyword evidence="11" id="KW-1185">Reference proteome</keyword>
<dbReference type="AlphaFoldDB" id="A0A6A6RXQ4"/>
<accession>A0A6A6RXQ4</accession>
<evidence type="ECO:0000256" key="5">
    <source>
        <dbReference type="ARBA" id="ARBA00022989"/>
    </source>
</evidence>
<dbReference type="GO" id="GO:0005351">
    <property type="term" value="F:carbohydrate:proton symporter activity"/>
    <property type="evidence" value="ECO:0007669"/>
    <property type="project" value="TreeGrafter"/>
</dbReference>
<dbReference type="EMBL" id="MU006789">
    <property type="protein sequence ID" value="KAF2638734.1"/>
    <property type="molecule type" value="Genomic_DNA"/>
</dbReference>
<dbReference type="PROSITE" id="PS00217">
    <property type="entry name" value="SUGAR_TRANSPORT_2"/>
    <property type="match status" value="1"/>
</dbReference>
<dbReference type="Pfam" id="PF00083">
    <property type="entry name" value="Sugar_tr"/>
    <property type="match status" value="1"/>
</dbReference>
<feature type="transmembrane region" description="Helical" evidence="8">
    <location>
        <begin position="368"/>
        <end position="387"/>
    </location>
</feature>
<feature type="transmembrane region" description="Helical" evidence="8">
    <location>
        <begin position="299"/>
        <end position="317"/>
    </location>
</feature>
<dbReference type="PROSITE" id="PS50850">
    <property type="entry name" value="MFS"/>
    <property type="match status" value="1"/>
</dbReference>
<gene>
    <name evidence="10" type="ORF">P280DRAFT_77353</name>
</gene>
<dbReference type="NCBIfam" id="TIGR00879">
    <property type="entry name" value="SP"/>
    <property type="match status" value="1"/>
</dbReference>
<feature type="transmembrane region" description="Helical" evidence="8">
    <location>
        <begin position="47"/>
        <end position="72"/>
    </location>
</feature>
<dbReference type="PRINTS" id="PR00171">
    <property type="entry name" value="SUGRTRNSPORT"/>
</dbReference>
<evidence type="ECO:0000256" key="6">
    <source>
        <dbReference type="ARBA" id="ARBA00023136"/>
    </source>
</evidence>
<sequence>MNWLMLTVAFVAAQGGFIYGFDSGIIATTLGHDSFKLAMYGPAMANTSYSGAIVSVYNAGQTIGGLTTGWLADRVSRKYTIFIASILTIIGAILQCTAIHVGMLISGRLLAGIGCGQMLSVVPIYLAEAAPPKRRGFLVGTQGMMISVGFGLANWSGYAGAVASGNAQWRIPLAMQLPIPILLSVMVFYIPFSPRWLVLCDRHSEAKKVLARLHGTADNEDFLDRELLQIQEQIQLEIAEGNLDWMTAFKAMFSRKYIRRTLTAGFIVAMGQLSGSSVIQNFQNIFYAQVGFTGRTSLLISGAYGIMGILGQIIYLVVVADKWPRTRTLWSGSLVLSFMIAICMVLSAEFGTGGSQNQAGARGAIASIFIYSMCYGIFFNAMIWVVPSELFPFFLRTKGLAFAVAVKSVTAIVLSQITPVAIANVSWRYYSLFIATNLAAAVFYFFFLPETSGKTLKEIAGIFGDDVVTYPSEKVLEEKNRAEIHEGRNVKLYRFDLRTPVRLAHDSYVTSNRVMYPSAEQSNAGPRTKITAMPQDPIHYFALCLRFPTCQSPI</sequence>
<evidence type="ECO:0000256" key="8">
    <source>
        <dbReference type="SAM" id="Phobius"/>
    </source>
</evidence>
<dbReference type="GO" id="GO:0016020">
    <property type="term" value="C:membrane"/>
    <property type="evidence" value="ECO:0007669"/>
    <property type="project" value="UniProtKB-SubCell"/>
</dbReference>
<keyword evidence="4 8" id="KW-0812">Transmembrane</keyword>
<dbReference type="PANTHER" id="PTHR48022">
    <property type="entry name" value="PLASTIDIC GLUCOSE TRANSPORTER 4"/>
    <property type="match status" value="1"/>
</dbReference>
<dbReference type="Gene3D" id="1.20.1250.20">
    <property type="entry name" value="MFS general substrate transporter like domains"/>
    <property type="match status" value="1"/>
</dbReference>
<dbReference type="InterPro" id="IPR036259">
    <property type="entry name" value="MFS_trans_sf"/>
</dbReference>
<name>A0A6A6RXQ4_9PLEO</name>
<organism evidence="10 11">
    <name type="scientific">Massarina eburnea CBS 473.64</name>
    <dbReference type="NCBI Taxonomy" id="1395130"/>
    <lineage>
        <taxon>Eukaryota</taxon>
        <taxon>Fungi</taxon>
        <taxon>Dikarya</taxon>
        <taxon>Ascomycota</taxon>
        <taxon>Pezizomycotina</taxon>
        <taxon>Dothideomycetes</taxon>
        <taxon>Pleosporomycetidae</taxon>
        <taxon>Pleosporales</taxon>
        <taxon>Massarineae</taxon>
        <taxon>Massarinaceae</taxon>
        <taxon>Massarina</taxon>
    </lineage>
</organism>
<evidence type="ECO:0000256" key="2">
    <source>
        <dbReference type="ARBA" id="ARBA00010992"/>
    </source>
</evidence>
<feature type="transmembrane region" description="Helical" evidence="8">
    <location>
        <begin position="429"/>
        <end position="448"/>
    </location>
</feature>
<comment type="similarity">
    <text evidence="2 7">Belongs to the major facilitator superfamily. Sugar transporter (TC 2.A.1.1) family.</text>
</comment>
<evidence type="ECO:0000256" key="1">
    <source>
        <dbReference type="ARBA" id="ARBA00004141"/>
    </source>
</evidence>
<comment type="subcellular location">
    <subcellularLocation>
        <location evidence="1">Membrane</location>
        <topology evidence="1">Multi-pass membrane protein</topology>
    </subcellularLocation>
</comment>
<evidence type="ECO:0000259" key="9">
    <source>
        <dbReference type="PROSITE" id="PS50850"/>
    </source>
</evidence>
<evidence type="ECO:0000313" key="10">
    <source>
        <dbReference type="EMBL" id="KAF2638734.1"/>
    </source>
</evidence>
<keyword evidence="5 8" id="KW-1133">Transmembrane helix</keyword>
<dbReference type="InterPro" id="IPR003663">
    <property type="entry name" value="Sugar/inositol_transpt"/>
</dbReference>
<dbReference type="SUPFAM" id="SSF103473">
    <property type="entry name" value="MFS general substrate transporter"/>
    <property type="match status" value="1"/>
</dbReference>
<feature type="transmembrane region" description="Helical" evidence="8">
    <location>
        <begin position="329"/>
        <end position="348"/>
    </location>
</feature>
<feature type="transmembrane region" description="Helical" evidence="8">
    <location>
        <begin position="109"/>
        <end position="127"/>
    </location>
</feature>
<feature type="transmembrane region" description="Helical" evidence="8">
    <location>
        <begin position="79"/>
        <end position="103"/>
    </location>
</feature>
<dbReference type="InterPro" id="IPR020846">
    <property type="entry name" value="MFS_dom"/>
</dbReference>
<feature type="transmembrane region" description="Helical" evidence="8">
    <location>
        <begin position="173"/>
        <end position="192"/>
    </location>
</feature>
<reference evidence="10" key="1">
    <citation type="journal article" date="2020" name="Stud. Mycol.">
        <title>101 Dothideomycetes genomes: a test case for predicting lifestyles and emergence of pathogens.</title>
        <authorList>
            <person name="Haridas S."/>
            <person name="Albert R."/>
            <person name="Binder M."/>
            <person name="Bloem J."/>
            <person name="Labutti K."/>
            <person name="Salamov A."/>
            <person name="Andreopoulos B."/>
            <person name="Baker S."/>
            <person name="Barry K."/>
            <person name="Bills G."/>
            <person name="Bluhm B."/>
            <person name="Cannon C."/>
            <person name="Castanera R."/>
            <person name="Culley D."/>
            <person name="Daum C."/>
            <person name="Ezra D."/>
            <person name="Gonzalez J."/>
            <person name="Henrissat B."/>
            <person name="Kuo A."/>
            <person name="Liang C."/>
            <person name="Lipzen A."/>
            <person name="Lutzoni F."/>
            <person name="Magnuson J."/>
            <person name="Mondo S."/>
            <person name="Nolan M."/>
            <person name="Ohm R."/>
            <person name="Pangilinan J."/>
            <person name="Park H.-J."/>
            <person name="Ramirez L."/>
            <person name="Alfaro M."/>
            <person name="Sun H."/>
            <person name="Tritt A."/>
            <person name="Yoshinaga Y."/>
            <person name="Zwiers L.-H."/>
            <person name="Turgeon B."/>
            <person name="Goodwin S."/>
            <person name="Spatafora J."/>
            <person name="Crous P."/>
            <person name="Grigoriev I."/>
        </authorList>
    </citation>
    <scope>NUCLEOTIDE SEQUENCE</scope>
    <source>
        <strain evidence="10">CBS 473.64</strain>
    </source>
</reference>
<proteinExistence type="inferred from homology"/>
<feature type="transmembrane region" description="Helical" evidence="8">
    <location>
        <begin position="136"/>
        <end position="153"/>
    </location>
</feature>
<protein>
    <submittedName>
        <fullName evidence="10">General substrate transporter</fullName>
    </submittedName>
</protein>
<dbReference type="InterPro" id="IPR005829">
    <property type="entry name" value="Sugar_transporter_CS"/>
</dbReference>
<dbReference type="PANTHER" id="PTHR48022:SF11">
    <property type="entry name" value="MONOSACCHARIDE TRANSPORTER (HXT8), PUTATIVE (AFU_ORTHOLOGUE AFUA_2G08120)-RELATED"/>
    <property type="match status" value="1"/>
</dbReference>
<keyword evidence="3 7" id="KW-0813">Transport</keyword>
<keyword evidence="6 8" id="KW-0472">Membrane</keyword>
<dbReference type="FunFam" id="1.20.1250.20:FF:000134">
    <property type="entry name" value="MFS sugar transporter protein"/>
    <property type="match status" value="1"/>
</dbReference>
<dbReference type="InterPro" id="IPR050360">
    <property type="entry name" value="MFS_Sugar_Transporters"/>
</dbReference>
<dbReference type="OrthoDB" id="6612291at2759"/>
<evidence type="ECO:0000256" key="7">
    <source>
        <dbReference type="RuleBase" id="RU003346"/>
    </source>
</evidence>
<dbReference type="Proteomes" id="UP000799753">
    <property type="component" value="Unassembled WGS sequence"/>
</dbReference>
<dbReference type="InterPro" id="IPR005828">
    <property type="entry name" value="MFS_sugar_transport-like"/>
</dbReference>
<feature type="transmembrane region" description="Helical" evidence="8">
    <location>
        <begin position="399"/>
        <end position="423"/>
    </location>
</feature>
<evidence type="ECO:0000256" key="4">
    <source>
        <dbReference type="ARBA" id="ARBA00022692"/>
    </source>
</evidence>
<evidence type="ECO:0000256" key="3">
    <source>
        <dbReference type="ARBA" id="ARBA00022448"/>
    </source>
</evidence>
<feature type="domain" description="Major facilitator superfamily (MFS) profile" evidence="9">
    <location>
        <begin position="8"/>
        <end position="452"/>
    </location>
</feature>
<evidence type="ECO:0000313" key="11">
    <source>
        <dbReference type="Proteomes" id="UP000799753"/>
    </source>
</evidence>